<name>A0A060SWS0_PYCCI</name>
<proteinExistence type="predicted"/>
<feature type="region of interest" description="Disordered" evidence="1">
    <location>
        <begin position="171"/>
        <end position="275"/>
    </location>
</feature>
<feature type="compositionally biased region" description="Low complexity" evidence="1">
    <location>
        <begin position="237"/>
        <end position="254"/>
    </location>
</feature>
<feature type="compositionally biased region" description="Polar residues" evidence="1">
    <location>
        <begin position="468"/>
        <end position="483"/>
    </location>
</feature>
<organism evidence="2 3">
    <name type="scientific">Pycnoporus cinnabarinus</name>
    <name type="common">Cinnabar-red polypore</name>
    <name type="synonym">Trametes cinnabarina</name>
    <dbReference type="NCBI Taxonomy" id="5643"/>
    <lineage>
        <taxon>Eukaryota</taxon>
        <taxon>Fungi</taxon>
        <taxon>Dikarya</taxon>
        <taxon>Basidiomycota</taxon>
        <taxon>Agaricomycotina</taxon>
        <taxon>Agaricomycetes</taxon>
        <taxon>Polyporales</taxon>
        <taxon>Polyporaceae</taxon>
        <taxon>Trametes</taxon>
    </lineage>
</organism>
<dbReference type="EMBL" id="CCBP010000433">
    <property type="protein sequence ID" value="CDO76953.1"/>
    <property type="molecule type" value="Genomic_DNA"/>
</dbReference>
<dbReference type="OMA" id="WGHANID"/>
<evidence type="ECO:0000313" key="2">
    <source>
        <dbReference type="EMBL" id="CDO76953.1"/>
    </source>
</evidence>
<reference evidence="2" key="1">
    <citation type="submission" date="2014-01" db="EMBL/GenBank/DDBJ databases">
        <title>The genome of the white-rot fungus Pycnoporus cinnabarinus: a basidiomycete model with a versatile arsenal for lignocellulosic biomass breakdown.</title>
        <authorList>
            <person name="Levasseur A."/>
            <person name="Lomascolo A."/>
            <person name="Ruiz-Duenas F.J."/>
            <person name="Uzan E."/>
            <person name="Piumi F."/>
            <person name="Kues U."/>
            <person name="Ram A.F.J."/>
            <person name="Murat C."/>
            <person name="Haon M."/>
            <person name="Benoit I."/>
            <person name="Arfi Y."/>
            <person name="Chevret D."/>
            <person name="Drula E."/>
            <person name="Kwon M.J."/>
            <person name="Gouret P."/>
            <person name="Lesage-Meessen L."/>
            <person name="Lombard V."/>
            <person name="Mariette J."/>
            <person name="Noirot C."/>
            <person name="Park J."/>
            <person name="Patyshakuliyeva A."/>
            <person name="Wieneger R.A.B."/>
            <person name="Wosten H.A.B."/>
            <person name="Martin F."/>
            <person name="Coutinho P.M."/>
            <person name="de Vries R."/>
            <person name="Martinez A.T."/>
            <person name="Klopp C."/>
            <person name="Pontarotti P."/>
            <person name="Henrissat B."/>
            <person name="Record E."/>
        </authorList>
    </citation>
    <scope>NUCLEOTIDE SEQUENCE [LARGE SCALE GENOMIC DNA]</scope>
    <source>
        <strain evidence="2">BRFM137</strain>
    </source>
</reference>
<feature type="compositionally biased region" description="Pro residues" evidence="1">
    <location>
        <begin position="364"/>
        <end position="375"/>
    </location>
</feature>
<feature type="region of interest" description="Disordered" evidence="1">
    <location>
        <begin position="315"/>
        <end position="496"/>
    </location>
</feature>
<feature type="region of interest" description="Disordered" evidence="1">
    <location>
        <begin position="566"/>
        <end position="586"/>
    </location>
</feature>
<dbReference type="STRING" id="5643.A0A060SWS0"/>
<dbReference type="AlphaFoldDB" id="A0A060SWS0"/>
<protein>
    <submittedName>
        <fullName evidence="2">Uncharacterized protein</fullName>
    </submittedName>
</protein>
<feature type="compositionally biased region" description="Basic residues" evidence="1">
    <location>
        <begin position="576"/>
        <end position="586"/>
    </location>
</feature>
<evidence type="ECO:0000256" key="1">
    <source>
        <dbReference type="SAM" id="MobiDB-lite"/>
    </source>
</evidence>
<dbReference type="OrthoDB" id="2758309at2759"/>
<accession>A0A060SWS0</accession>
<feature type="compositionally biased region" description="Polar residues" evidence="1">
    <location>
        <begin position="377"/>
        <end position="391"/>
    </location>
</feature>
<keyword evidence="3" id="KW-1185">Reference proteome</keyword>
<feature type="compositionally biased region" description="Low complexity" evidence="1">
    <location>
        <begin position="332"/>
        <end position="363"/>
    </location>
</feature>
<comment type="caution">
    <text evidence="2">The sequence shown here is derived from an EMBL/GenBank/DDBJ whole genome shotgun (WGS) entry which is preliminary data.</text>
</comment>
<gene>
    <name evidence="2" type="ORF">BN946_scf184271.g4</name>
</gene>
<dbReference type="HOGENOM" id="CLU_514015_0_0_1"/>
<sequence>MENAYNILASSKVESNSINTRRKVDLIAAGVSSLRAPLPAPVNEEDLKPTYDPEYHADLKFWEKRSWEPYSSRHHLHEFALEGGVPRFLENLDGTVIDKKTYEDLRSVVKTVFQELQDNGQAPETWSKRNVTALRFMRAQVYAHFPQVRECDNHWKIDVLCTRMYPDFTRDRSSHSRVAKAGSSHAKRQLSDVDETSESMSAHSRPSKRTKTAPVRLPPDSPSRLINTTPADVLPGTTIAAATAPSSPEATEPTVVQDNGTSQAQHTQSTRPGITGLTDIISDDMHNVLSLIPPIAPSSALPPAISALVASLAPQAPGPGSTSNESLCQPDPSSSRSSSTSTRAPAAPSPTAVPASASTVTGPPLIPPTTPPSTPPASLNANLTVDDSSCNEGHPEAHPSTSESQPARNDSEHVPGPSTITVFDPLAKFRSTDSPSLPSLLSKVATPRTANGRAASARADTTEAGISGTPSASTTTGQPTTEAAVSKKGGGKMRLTKRKTARNLYAHAFLKDNAIVTAHEFDEMFKSLNTAVADEYHAMHLFAQDHQEIEEPSEVISAFAALPSPDRQVYKDRTRKDKKGKAKARG</sequence>
<dbReference type="Proteomes" id="UP000029665">
    <property type="component" value="Unassembled WGS sequence"/>
</dbReference>
<feature type="compositionally biased region" description="Polar residues" evidence="1">
    <location>
        <begin position="256"/>
        <end position="272"/>
    </location>
</feature>
<evidence type="ECO:0000313" key="3">
    <source>
        <dbReference type="Proteomes" id="UP000029665"/>
    </source>
</evidence>
<feature type="compositionally biased region" description="Polar residues" evidence="1">
    <location>
        <begin position="399"/>
        <end position="408"/>
    </location>
</feature>